<dbReference type="GeneID" id="63770495"/>
<reference evidence="1 2" key="1">
    <citation type="submission" date="2016-07" db="EMBL/GenBank/DDBJ databases">
        <title>Pervasive Adenine N6-methylation of Active Genes in Fungi.</title>
        <authorList>
            <consortium name="DOE Joint Genome Institute"/>
            <person name="Mondo S.J."/>
            <person name="Dannebaum R.O."/>
            <person name="Kuo R.C."/>
            <person name="Labutti K."/>
            <person name="Haridas S."/>
            <person name="Kuo A."/>
            <person name="Salamov A."/>
            <person name="Ahrendt S.R."/>
            <person name="Lipzen A."/>
            <person name="Sullivan W."/>
            <person name="Andreopoulos W.B."/>
            <person name="Clum A."/>
            <person name="Lindquist E."/>
            <person name="Daum C."/>
            <person name="Ramamoorthy G.K."/>
            <person name="Gryganskyi A."/>
            <person name="Culley D."/>
            <person name="Magnuson J.K."/>
            <person name="James T.Y."/>
            <person name="O'Malley M.A."/>
            <person name="Stajich J.E."/>
            <person name="Spatafora J.W."/>
            <person name="Visel A."/>
            <person name="Grigoriev I.V."/>
        </authorList>
    </citation>
    <scope>NUCLEOTIDE SEQUENCE [LARGE SCALE GENOMIC DNA]</scope>
    <source>
        <strain evidence="1 2">CBS 129021</strain>
    </source>
</reference>
<dbReference type="EMBL" id="MCFJ01000001">
    <property type="protein sequence ID" value="ORY71889.1"/>
    <property type="molecule type" value="Genomic_DNA"/>
</dbReference>
<dbReference type="RefSeq" id="XP_040721481.1">
    <property type="nucleotide sequence ID" value="XM_040854283.1"/>
</dbReference>
<evidence type="ECO:0000313" key="2">
    <source>
        <dbReference type="Proteomes" id="UP000193689"/>
    </source>
</evidence>
<name>A0A1Y2EK19_9PEZI</name>
<dbReference type="InParanoid" id="A0A1Y2EK19"/>
<organism evidence="1 2">
    <name type="scientific">Pseudomassariella vexata</name>
    <dbReference type="NCBI Taxonomy" id="1141098"/>
    <lineage>
        <taxon>Eukaryota</taxon>
        <taxon>Fungi</taxon>
        <taxon>Dikarya</taxon>
        <taxon>Ascomycota</taxon>
        <taxon>Pezizomycotina</taxon>
        <taxon>Sordariomycetes</taxon>
        <taxon>Xylariomycetidae</taxon>
        <taxon>Amphisphaeriales</taxon>
        <taxon>Pseudomassariaceae</taxon>
        <taxon>Pseudomassariella</taxon>
    </lineage>
</organism>
<evidence type="ECO:0000313" key="1">
    <source>
        <dbReference type="EMBL" id="ORY71889.1"/>
    </source>
</evidence>
<dbReference type="AlphaFoldDB" id="A0A1Y2EK19"/>
<keyword evidence="2" id="KW-1185">Reference proteome</keyword>
<dbReference type="Proteomes" id="UP000193689">
    <property type="component" value="Unassembled WGS sequence"/>
</dbReference>
<accession>A0A1Y2EK19</accession>
<comment type="caution">
    <text evidence="1">The sequence shown here is derived from an EMBL/GenBank/DDBJ whole genome shotgun (WGS) entry which is preliminary data.</text>
</comment>
<proteinExistence type="predicted"/>
<gene>
    <name evidence="1" type="ORF">BCR38DRAFT_22574</name>
</gene>
<protein>
    <submittedName>
        <fullName evidence="1">Uncharacterized protein</fullName>
    </submittedName>
</protein>
<sequence length="153" mass="16800">MAEVMFFSRESHSRVMSQLQGISLALANRTALAPSPNLSVGNQDIHVSTADMGRMGGSRHGGQWKVSSRLSTTLSKPLPLLFSFLGVGMWRLEIDICHQVFKILRAGTKGAGWARPNQRSDRDAAGDVRAILVRLRQIPRARFSSISNLTLSN</sequence>